<protein>
    <recommendedName>
        <fullName evidence="4">SHOCT domain-containing protein</fullName>
    </recommendedName>
</protein>
<feature type="transmembrane region" description="Helical" evidence="1">
    <location>
        <begin position="26"/>
        <end position="48"/>
    </location>
</feature>
<gene>
    <name evidence="2" type="ORF">GCM10023094_49760</name>
</gene>
<reference evidence="3" key="1">
    <citation type="journal article" date="2019" name="Int. J. Syst. Evol. Microbiol.">
        <title>The Global Catalogue of Microorganisms (GCM) 10K type strain sequencing project: providing services to taxonomists for standard genome sequencing and annotation.</title>
        <authorList>
            <consortium name="The Broad Institute Genomics Platform"/>
            <consortium name="The Broad Institute Genome Sequencing Center for Infectious Disease"/>
            <person name="Wu L."/>
            <person name="Ma J."/>
        </authorList>
    </citation>
    <scope>NUCLEOTIDE SEQUENCE [LARGE SCALE GENOMIC DNA]</scope>
    <source>
        <strain evidence="3">JCM 32206</strain>
    </source>
</reference>
<evidence type="ECO:0000256" key="1">
    <source>
        <dbReference type="SAM" id="Phobius"/>
    </source>
</evidence>
<evidence type="ECO:0000313" key="3">
    <source>
        <dbReference type="Proteomes" id="UP001501183"/>
    </source>
</evidence>
<dbReference type="Proteomes" id="UP001501183">
    <property type="component" value="Unassembled WGS sequence"/>
</dbReference>
<proteinExistence type="predicted"/>
<keyword evidence="1" id="KW-0812">Transmembrane</keyword>
<accession>A0ABP8PLT3</accession>
<dbReference type="EMBL" id="BAABFB010000075">
    <property type="protein sequence ID" value="GAA4488981.1"/>
    <property type="molecule type" value="Genomic_DNA"/>
</dbReference>
<comment type="caution">
    <text evidence="2">The sequence shown here is derived from an EMBL/GenBank/DDBJ whole genome shotgun (WGS) entry which is preliminary data.</text>
</comment>
<sequence length="87" mass="9974">MNTLTAQTSLLLADHWDGPWGPGWGIGPWFVLIPITFWLVVIAVFVALGRRRRGRHGESTLRDVYARGEITEAEYRARLAVLRETRR</sequence>
<name>A0ABP8PLT3_9NOCA</name>
<evidence type="ECO:0000313" key="2">
    <source>
        <dbReference type="EMBL" id="GAA4488981.1"/>
    </source>
</evidence>
<keyword evidence="3" id="KW-1185">Reference proteome</keyword>
<evidence type="ECO:0008006" key="4">
    <source>
        <dbReference type="Google" id="ProtNLM"/>
    </source>
</evidence>
<organism evidence="2 3">
    <name type="scientific">Rhodococcus olei</name>
    <dbReference type="NCBI Taxonomy" id="2161675"/>
    <lineage>
        <taxon>Bacteria</taxon>
        <taxon>Bacillati</taxon>
        <taxon>Actinomycetota</taxon>
        <taxon>Actinomycetes</taxon>
        <taxon>Mycobacteriales</taxon>
        <taxon>Nocardiaceae</taxon>
        <taxon>Rhodococcus</taxon>
    </lineage>
</organism>
<dbReference type="RefSeq" id="WP_345351965.1">
    <property type="nucleotide sequence ID" value="NZ_BAABFB010000075.1"/>
</dbReference>
<keyword evidence="1" id="KW-0472">Membrane</keyword>
<keyword evidence="1" id="KW-1133">Transmembrane helix</keyword>